<accession>A0A1I6TJJ7</accession>
<keyword evidence="1" id="KW-0472">Membrane</keyword>
<feature type="transmembrane region" description="Helical" evidence="1">
    <location>
        <begin position="139"/>
        <end position="158"/>
    </location>
</feature>
<evidence type="ECO:0000256" key="1">
    <source>
        <dbReference type="SAM" id="Phobius"/>
    </source>
</evidence>
<dbReference type="EMBL" id="FOZW01000006">
    <property type="protein sequence ID" value="SFS89336.1"/>
    <property type="molecule type" value="Genomic_DNA"/>
</dbReference>
<gene>
    <name evidence="2" type="ORF">SAMN04488050_106124</name>
</gene>
<name>A0A1I6TJJ7_9RHOB</name>
<feature type="transmembrane region" description="Helical" evidence="1">
    <location>
        <begin position="12"/>
        <end position="30"/>
    </location>
</feature>
<reference evidence="3" key="1">
    <citation type="submission" date="2016-10" db="EMBL/GenBank/DDBJ databases">
        <authorList>
            <person name="Varghese N."/>
            <person name="Submissions S."/>
        </authorList>
    </citation>
    <scope>NUCLEOTIDE SEQUENCE [LARGE SCALE GENOMIC DNA]</scope>
    <source>
        <strain evidence="3">DSM 26894</strain>
    </source>
</reference>
<protein>
    <submittedName>
        <fullName evidence="2">Rod shape-determining protein MreD</fullName>
    </submittedName>
</protein>
<keyword evidence="1" id="KW-0812">Transmembrane</keyword>
<feature type="transmembrane region" description="Helical" evidence="1">
    <location>
        <begin position="110"/>
        <end position="133"/>
    </location>
</feature>
<keyword evidence="1" id="KW-1133">Transmembrane helix</keyword>
<evidence type="ECO:0000313" key="2">
    <source>
        <dbReference type="EMBL" id="SFS89336.1"/>
    </source>
</evidence>
<evidence type="ECO:0000313" key="3">
    <source>
        <dbReference type="Proteomes" id="UP000199392"/>
    </source>
</evidence>
<keyword evidence="3" id="KW-1185">Reference proteome</keyword>
<dbReference type="OrthoDB" id="7629477at2"/>
<sequence>MAESSRPTKVWLMRATFVALTFGLIFYHLLPLDLVPAAYAGPDVLTAMCFAWALRRPDYVPALLVAGVMLLADLLFQRPPGLWAVLVLMATESLKNRDRPRRESTFLMEWITIAVVLAVITILYRLVLGLLIVPEGTSFLALMRYATTVICYPLVVILSQGLFGVRRMAPGDFDHAGRPM</sequence>
<organism evidence="2 3">
    <name type="scientific">Alloyangia pacifica</name>
    <dbReference type="NCBI Taxonomy" id="311180"/>
    <lineage>
        <taxon>Bacteria</taxon>
        <taxon>Pseudomonadati</taxon>
        <taxon>Pseudomonadota</taxon>
        <taxon>Alphaproteobacteria</taxon>
        <taxon>Rhodobacterales</taxon>
        <taxon>Roseobacteraceae</taxon>
        <taxon>Alloyangia</taxon>
    </lineage>
</organism>
<proteinExistence type="predicted"/>
<dbReference type="AlphaFoldDB" id="A0A1I6TJJ7"/>
<dbReference type="STRING" id="311180.SAMN04488050_106124"/>
<dbReference type="RefSeq" id="WP_092425218.1">
    <property type="nucleotide sequence ID" value="NZ_FNCL01000006.1"/>
</dbReference>
<dbReference type="Proteomes" id="UP000199392">
    <property type="component" value="Unassembled WGS sequence"/>
</dbReference>